<evidence type="ECO:0000313" key="3">
    <source>
        <dbReference type="Proteomes" id="UP000636800"/>
    </source>
</evidence>
<comment type="caution">
    <text evidence="2">The sequence shown here is derived from an EMBL/GenBank/DDBJ whole genome shotgun (WGS) entry which is preliminary data.</text>
</comment>
<dbReference type="OrthoDB" id="781327at2759"/>
<keyword evidence="3" id="KW-1185">Reference proteome</keyword>
<dbReference type="EMBL" id="JADCNL010000007">
    <property type="protein sequence ID" value="KAG0473338.1"/>
    <property type="molecule type" value="Genomic_DNA"/>
</dbReference>
<dbReference type="Proteomes" id="UP000636800">
    <property type="component" value="Chromosome 7"/>
</dbReference>
<organism evidence="2 3">
    <name type="scientific">Vanilla planifolia</name>
    <name type="common">Vanilla</name>
    <dbReference type="NCBI Taxonomy" id="51239"/>
    <lineage>
        <taxon>Eukaryota</taxon>
        <taxon>Viridiplantae</taxon>
        <taxon>Streptophyta</taxon>
        <taxon>Embryophyta</taxon>
        <taxon>Tracheophyta</taxon>
        <taxon>Spermatophyta</taxon>
        <taxon>Magnoliopsida</taxon>
        <taxon>Liliopsida</taxon>
        <taxon>Asparagales</taxon>
        <taxon>Orchidaceae</taxon>
        <taxon>Vanilloideae</taxon>
        <taxon>Vanilleae</taxon>
        <taxon>Vanilla</taxon>
    </lineage>
</organism>
<feature type="region of interest" description="Disordered" evidence="1">
    <location>
        <begin position="68"/>
        <end position="88"/>
    </location>
</feature>
<evidence type="ECO:0000313" key="2">
    <source>
        <dbReference type="EMBL" id="KAG0473338.1"/>
    </source>
</evidence>
<reference evidence="2 3" key="1">
    <citation type="journal article" date="2020" name="Nat. Food">
        <title>A phased Vanilla planifolia genome enables genetic improvement of flavour and production.</title>
        <authorList>
            <person name="Hasing T."/>
            <person name="Tang H."/>
            <person name="Brym M."/>
            <person name="Khazi F."/>
            <person name="Huang T."/>
            <person name="Chambers A.H."/>
        </authorList>
    </citation>
    <scope>NUCLEOTIDE SEQUENCE [LARGE SCALE GENOMIC DNA]</scope>
    <source>
        <tissue evidence="2">Leaf</tissue>
    </source>
</reference>
<sequence>MENSLNHSLTKEMEIITIDSSDSDGDVEFEPDAPFAVSLIGAAAQPKVSKRLTDQYLDWLVHIPPHHRNGLDETSALSPEGSMQASHTKYHPEFMPQKCLSDSMINGEFGASIGSVEGAMYDPQLQKQSSLDASGQS</sequence>
<protein>
    <submittedName>
        <fullName evidence="2">Uncharacterized protein</fullName>
    </submittedName>
</protein>
<name>A0A835QKQ7_VANPL</name>
<dbReference type="AlphaFoldDB" id="A0A835QKQ7"/>
<evidence type="ECO:0000256" key="1">
    <source>
        <dbReference type="SAM" id="MobiDB-lite"/>
    </source>
</evidence>
<gene>
    <name evidence="2" type="ORF">HPP92_015195</name>
</gene>
<feature type="compositionally biased region" description="Polar residues" evidence="1">
    <location>
        <begin position="75"/>
        <end position="87"/>
    </location>
</feature>
<accession>A0A835QKQ7</accession>
<proteinExistence type="predicted"/>